<dbReference type="GO" id="GO:0055085">
    <property type="term" value="P:transmembrane transport"/>
    <property type="evidence" value="ECO:0007669"/>
    <property type="project" value="UniProtKB-ARBA"/>
</dbReference>
<dbReference type="InterPro" id="IPR003593">
    <property type="entry name" value="AAA+_ATPase"/>
</dbReference>
<dbReference type="SMART" id="SM00382">
    <property type="entry name" value="AAA"/>
    <property type="match status" value="1"/>
</dbReference>
<evidence type="ECO:0000256" key="2">
    <source>
        <dbReference type="ARBA" id="ARBA00022741"/>
    </source>
</evidence>
<dbReference type="KEGG" id="vck:PG915_05800"/>
<feature type="domain" description="ABC transporter" evidence="4">
    <location>
        <begin position="27"/>
        <end position="265"/>
    </location>
</feature>
<evidence type="ECO:0000256" key="3">
    <source>
        <dbReference type="ARBA" id="ARBA00022840"/>
    </source>
</evidence>
<dbReference type="PANTHER" id="PTHR43776:SF8">
    <property type="entry name" value="ABC TRANSPORTER, ATP-BINDING PROTEIN"/>
    <property type="match status" value="1"/>
</dbReference>
<organism evidence="5">
    <name type="scientific">Vibrio chaetopteri</name>
    <dbReference type="NCBI Taxonomy" id="3016528"/>
    <lineage>
        <taxon>Bacteria</taxon>
        <taxon>Pseudomonadati</taxon>
        <taxon>Pseudomonadota</taxon>
        <taxon>Gammaproteobacteria</taxon>
        <taxon>Vibrionales</taxon>
        <taxon>Vibrionaceae</taxon>
        <taxon>Vibrio</taxon>
    </lineage>
</organism>
<protein>
    <submittedName>
        <fullName evidence="5">ABC transporter ATP-binding protein</fullName>
    </submittedName>
</protein>
<dbReference type="InterPro" id="IPR050319">
    <property type="entry name" value="ABC_transp_ATP-bind"/>
</dbReference>
<dbReference type="CDD" id="cd03257">
    <property type="entry name" value="ABC_NikE_OppD_transporters"/>
    <property type="match status" value="1"/>
</dbReference>
<gene>
    <name evidence="5" type="ORF">PG915_05800</name>
</gene>
<dbReference type="InterPro" id="IPR027417">
    <property type="entry name" value="P-loop_NTPase"/>
</dbReference>
<dbReference type="PANTHER" id="PTHR43776">
    <property type="entry name" value="TRANSPORT ATP-BINDING PROTEIN"/>
    <property type="match status" value="1"/>
</dbReference>
<dbReference type="Gene3D" id="3.40.50.300">
    <property type="entry name" value="P-loop containing nucleotide triphosphate hydrolases"/>
    <property type="match status" value="1"/>
</dbReference>
<keyword evidence="2" id="KW-0547">Nucleotide-binding</keyword>
<evidence type="ECO:0000259" key="4">
    <source>
        <dbReference type="PROSITE" id="PS50893"/>
    </source>
</evidence>
<evidence type="ECO:0000256" key="1">
    <source>
        <dbReference type="ARBA" id="ARBA00022448"/>
    </source>
</evidence>
<dbReference type="InterPro" id="IPR003439">
    <property type="entry name" value="ABC_transporter-like_ATP-bd"/>
</dbReference>
<proteinExistence type="predicted"/>
<dbReference type="SUPFAM" id="SSF52540">
    <property type="entry name" value="P-loop containing nucleoside triphosphate hydrolases"/>
    <property type="match status" value="1"/>
</dbReference>
<evidence type="ECO:0000313" key="5">
    <source>
        <dbReference type="EMBL" id="XCD17039.1"/>
    </source>
</evidence>
<keyword evidence="3 5" id="KW-0067">ATP-binding</keyword>
<reference evidence="5" key="1">
    <citation type="submission" date="2023-01" db="EMBL/GenBank/DDBJ databases">
        <title>Vibrio sp. CB1-14 genome sequencing.</title>
        <authorList>
            <person name="Otstavnykh N."/>
            <person name="Isaeva M."/>
            <person name="Meleshko D."/>
        </authorList>
    </citation>
    <scope>NUCLEOTIDE SEQUENCE</scope>
    <source>
        <strain evidence="5">CB1-14</strain>
    </source>
</reference>
<name>A0AAU8BM37_9VIBR</name>
<dbReference type="RefSeq" id="WP_353498258.1">
    <property type="nucleotide sequence ID" value="NZ_CP115920.1"/>
</dbReference>
<accession>A0AAU8BM37</accession>
<dbReference type="PROSITE" id="PS50893">
    <property type="entry name" value="ABC_TRANSPORTER_2"/>
    <property type="match status" value="1"/>
</dbReference>
<keyword evidence="1" id="KW-0813">Transport</keyword>
<dbReference type="AlphaFoldDB" id="A0AAU8BM37"/>
<dbReference type="Pfam" id="PF00005">
    <property type="entry name" value="ABC_tran"/>
    <property type="match status" value="1"/>
</dbReference>
<sequence length="284" mass="30916">MQAISSQQTFRAENAEASGVLFKHVGVHHYSVPRWLGGKPFRALDQVSLKIAERSVAIVGPSGAGKSTMIELLFGLRAPQEGRITVLGHTLPIASSNERLALCKQIQLIPQEPHTSLNPYYTVAQVLIEPLESLGIEGNHQQKAQRALEEVGLRPELIALTPSQLSTGQAQRVAIARALIVEPEVLVADEPTSSLDPVNRQRLIDLLNTLKQQRALKLILVTHDLDAANALCDDIVVLDQGKIVEHDEAARIMTSPTHPTTKALIHAQSLSSAINKHNTNSQTQ</sequence>
<dbReference type="EMBL" id="CP115920">
    <property type="protein sequence ID" value="XCD17039.1"/>
    <property type="molecule type" value="Genomic_DNA"/>
</dbReference>
<dbReference type="GO" id="GO:0016887">
    <property type="term" value="F:ATP hydrolysis activity"/>
    <property type="evidence" value="ECO:0007669"/>
    <property type="project" value="InterPro"/>
</dbReference>
<dbReference type="GO" id="GO:0005524">
    <property type="term" value="F:ATP binding"/>
    <property type="evidence" value="ECO:0007669"/>
    <property type="project" value="UniProtKB-KW"/>
</dbReference>